<evidence type="ECO:0000256" key="10">
    <source>
        <dbReference type="SAM" id="Phobius"/>
    </source>
</evidence>
<evidence type="ECO:0000256" key="3">
    <source>
        <dbReference type="ARBA" id="ARBA00022448"/>
    </source>
</evidence>
<dbReference type="GO" id="GO:0005524">
    <property type="term" value="F:ATP binding"/>
    <property type="evidence" value="ECO:0007669"/>
    <property type="project" value="UniProtKB-KW"/>
</dbReference>
<dbReference type="GO" id="GO:0015421">
    <property type="term" value="F:ABC-type oligopeptide transporter activity"/>
    <property type="evidence" value="ECO:0007669"/>
    <property type="project" value="TreeGrafter"/>
</dbReference>
<dbReference type="PROSITE" id="PS50929">
    <property type="entry name" value="ABC_TM1F"/>
    <property type="match status" value="1"/>
</dbReference>
<dbReference type="EC" id="3.6.3.-" evidence="13"/>
<comment type="subcellular location">
    <subcellularLocation>
        <location evidence="1">Cell membrane</location>
        <topology evidence="1">Multi-pass membrane protein</topology>
    </subcellularLocation>
</comment>
<feature type="domain" description="ABC transmembrane type-1" evidence="12">
    <location>
        <begin position="45"/>
        <end position="324"/>
    </location>
</feature>
<dbReference type="InterPro" id="IPR003439">
    <property type="entry name" value="ABC_transporter-like_ATP-bd"/>
</dbReference>
<dbReference type="PROSITE" id="PS50893">
    <property type="entry name" value="ABC_TRANSPORTER_2"/>
    <property type="match status" value="1"/>
</dbReference>
<dbReference type="PROSITE" id="PS00211">
    <property type="entry name" value="ABC_TRANSPORTER_1"/>
    <property type="match status" value="1"/>
</dbReference>
<dbReference type="InterPro" id="IPR011527">
    <property type="entry name" value="ABC1_TM_dom"/>
</dbReference>
<evidence type="ECO:0000313" key="13">
    <source>
        <dbReference type="EMBL" id="VDC20036.1"/>
    </source>
</evidence>
<gene>
    <name evidence="13" type="primary">bmrA</name>
    <name evidence="13" type="ORF">FILTAD_00456</name>
</gene>
<keyword evidence="6" id="KW-0547">Nucleotide-binding</keyword>
<dbReference type="GO" id="GO:0005886">
    <property type="term" value="C:plasma membrane"/>
    <property type="evidence" value="ECO:0007669"/>
    <property type="project" value="UniProtKB-SubCell"/>
</dbReference>
<dbReference type="InterPro" id="IPR003593">
    <property type="entry name" value="AAA+_ATPase"/>
</dbReference>
<protein>
    <submittedName>
        <fullName evidence="13">Multidrug resistance ABC transporter ATP-binding/permease protein BmrA</fullName>
        <ecNumber evidence="13">3.6.3.-</ecNumber>
    </submittedName>
</protein>
<evidence type="ECO:0000256" key="5">
    <source>
        <dbReference type="ARBA" id="ARBA00022692"/>
    </source>
</evidence>
<proteinExistence type="inferred from homology"/>
<evidence type="ECO:0000256" key="7">
    <source>
        <dbReference type="ARBA" id="ARBA00022840"/>
    </source>
</evidence>
<dbReference type="SUPFAM" id="SSF90123">
    <property type="entry name" value="ABC transporter transmembrane region"/>
    <property type="match status" value="1"/>
</dbReference>
<dbReference type="InterPro" id="IPR039421">
    <property type="entry name" value="Type_1_exporter"/>
</dbReference>
<feature type="transmembrane region" description="Helical" evidence="10">
    <location>
        <begin position="84"/>
        <end position="107"/>
    </location>
</feature>
<dbReference type="InterPro" id="IPR036640">
    <property type="entry name" value="ABC1_TM_sf"/>
</dbReference>
<keyword evidence="14" id="KW-1185">Reference proteome</keyword>
<feature type="transmembrane region" description="Helical" evidence="10">
    <location>
        <begin position="41"/>
        <end position="64"/>
    </location>
</feature>
<dbReference type="Gene3D" id="1.20.1560.10">
    <property type="entry name" value="ABC transporter type 1, transmembrane domain"/>
    <property type="match status" value="1"/>
</dbReference>
<dbReference type="InterPro" id="IPR027417">
    <property type="entry name" value="P-loop_NTPase"/>
</dbReference>
<keyword evidence="9 10" id="KW-0472">Membrane</keyword>
<feature type="domain" description="ABC transporter" evidence="11">
    <location>
        <begin position="354"/>
        <end position="589"/>
    </location>
</feature>
<keyword evidence="4" id="KW-1003">Cell membrane</keyword>
<organism evidence="13 14">
    <name type="scientific">Filibacter tadaridae</name>
    <dbReference type="NCBI Taxonomy" id="2483811"/>
    <lineage>
        <taxon>Bacteria</taxon>
        <taxon>Bacillati</taxon>
        <taxon>Bacillota</taxon>
        <taxon>Bacilli</taxon>
        <taxon>Bacillales</taxon>
        <taxon>Caryophanaceae</taxon>
        <taxon>Filibacter</taxon>
    </lineage>
</organism>
<dbReference type="Proteomes" id="UP000270468">
    <property type="component" value="Unassembled WGS sequence"/>
</dbReference>
<feature type="transmembrane region" description="Helical" evidence="10">
    <location>
        <begin position="157"/>
        <end position="177"/>
    </location>
</feature>
<feature type="transmembrane region" description="Helical" evidence="10">
    <location>
        <begin position="183"/>
        <end position="200"/>
    </location>
</feature>
<dbReference type="FunFam" id="3.40.50.300:FF:000218">
    <property type="entry name" value="Multidrug ABC transporter ATP-binding protein"/>
    <property type="match status" value="1"/>
</dbReference>
<keyword evidence="7 13" id="KW-0067">ATP-binding</keyword>
<dbReference type="SMART" id="SM00382">
    <property type="entry name" value="AAA"/>
    <property type="match status" value="1"/>
</dbReference>
<dbReference type="InterPro" id="IPR017871">
    <property type="entry name" value="ABC_transporter-like_CS"/>
</dbReference>
<evidence type="ECO:0000256" key="8">
    <source>
        <dbReference type="ARBA" id="ARBA00022989"/>
    </source>
</evidence>
<dbReference type="Gene3D" id="3.40.50.300">
    <property type="entry name" value="P-loop containing nucleotide triphosphate hydrolases"/>
    <property type="match status" value="1"/>
</dbReference>
<dbReference type="Pfam" id="PF00005">
    <property type="entry name" value="ABC_tran"/>
    <property type="match status" value="1"/>
</dbReference>
<name>A0A3P5WNA2_9BACL</name>
<keyword evidence="5 10" id="KW-0812">Transmembrane</keyword>
<evidence type="ECO:0000256" key="9">
    <source>
        <dbReference type="ARBA" id="ARBA00023136"/>
    </source>
</evidence>
<keyword evidence="8 10" id="KW-1133">Transmembrane helix</keyword>
<dbReference type="AlphaFoldDB" id="A0A3P5WNA2"/>
<evidence type="ECO:0000259" key="12">
    <source>
        <dbReference type="PROSITE" id="PS50929"/>
    </source>
</evidence>
<dbReference type="PANTHER" id="PTHR43394">
    <property type="entry name" value="ATP-DEPENDENT PERMEASE MDL1, MITOCHONDRIAL"/>
    <property type="match status" value="1"/>
</dbReference>
<keyword evidence="13" id="KW-0378">Hydrolase</keyword>
<evidence type="ECO:0000259" key="11">
    <source>
        <dbReference type="PROSITE" id="PS50893"/>
    </source>
</evidence>
<evidence type="ECO:0000256" key="2">
    <source>
        <dbReference type="ARBA" id="ARBA00005417"/>
    </source>
</evidence>
<feature type="transmembrane region" description="Helical" evidence="10">
    <location>
        <begin position="292"/>
        <end position="313"/>
    </location>
</feature>
<accession>A0A3P5WNA2</accession>
<comment type="similarity">
    <text evidence="2">Belongs to the ABC transporter superfamily.</text>
</comment>
<evidence type="ECO:0000256" key="4">
    <source>
        <dbReference type="ARBA" id="ARBA00022475"/>
    </source>
</evidence>
<dbReference type="GO" id="GO:0016887">
    <property type="term" value="F:ATP hydrolysis activity"/>
    <property type="evidence" value="ECO:0007669"/>
    <property type="project" value="InterPro"/>
</dbReference>
<dbReference type="SUPFAM" id="SSF52540">
    <property type="entry name" value="P-loop containing nucleoside triphosphate hydrolases"/>
    <property type="match status" value="1"/>
</dbReference>
<sequence length="593" mass="64846">MTGKSPKRMREVKNVEIKGKKKKTATTKDFFALLKKLKWPIGVTVVALILSLAETIAGLVIPLITKDLVDTLSSALFSWKTAVLLFTIFVVQAITGGFSHYMLTYIGETIVADLRSKLWNKVLRLPVPYFDGNETGETMSRITQDTTTLKELVTNHLVTFISGIISIVGSIIILFFLDWKMTLIMLISVPVSMAIFIPLGRIMHKVAKGTQAEMATFSGHLSRVLGDIRLVKAYRAEQTEAAQGEKAIRTLFGFGLKEARIQAVISPVMTLTMMSILVVILGYGGAQVSRGALSAGTLVAIIFFMFQIIVPFAQMASFFTSFQKAVGATERIQHILVMESELPSGIPAAPSGKIRFDNVHFAYETGKEVLKGITFEAQPGTVTAFVGPSGGGKTTLFSLLERFYQPTAGEISIGESPINTIALSDWRAKIGYVSQESPLLSGSILDNIAYGLEIRPSPEKVRAAAQSANALDFIEAMPDQFETLVGERGMKLSGGQRQRIAIARALLYNPEILLLDEATSNLDSGSEIHVQEALVRLMEGRTTLIIAHRLATVIHADQLIFLEEGKVTGVGKHSELYNEHELYREFAKGQGLS</sequence>
<keyword evidence="3" id="KW-0813">Transport</keyword>
<dbReference type="Pfam" id="PF00664">
    <property type="entry name" value="ABC_membrane"/>
    <property type="match status" value="1"/>
</dbReference>
<reference evidence="13 14" key="1">
    <citation type="submission" date="2018-11" db="EMBL/GenBank/DDBJ databases">
        <authorList>
            <person name="Criscuolo A."/>
        </authorList>
    </citation>
    <scope>NUCLEOTIDE SEQUENCE [LARGE SCALE GENOMIC DNA]</scope>
    <source>
        <strain evidence="13">ATB-66</strain>
    </source>
</reference>
<dbReference type="PANTHER" id="PTHR43394:SF1">
    <property type="entry name" value="ATP-BINDING CASSETTE SUB-FAMILY B MEMBER 10, MITOCHONDRIAL"/>
    <property type="match status" value="1"/>
</dbReference>
<dbReference type="EMBL" id="UXAV01000018">
    <property type="protein sequence ID" value="VDC20036.1"/>
    <property type="molecule type" value="Genomic_DNA"/>
</dbReference>
<evidence type="ECO:0000256" key="6">
    <source>
        <dbReference type="ARBA" id="ARBA00022741"/>
    </source>
</evidence>
<dbReference type="CDD" id="cd18551">
    <property type="entry name" value="ABC_6TM_LmrA_like"/>
    <property type="match status" value="1"/>
</dbReference>
<evidence type="ECO:0000313" key="14">
    <source>
        <dbReference type="Proteomes" id="UP000270468"/>
    </source>
</evidence>
<dbReference type="FunFam" id="1.20.1560.10:FF:000011">
    <property type="entry name" value="Multidrug ABC transporter ATP-binding protein"/>
    <property type="match status" value="1"/>
</dbReference>
<feature type="transmembrane region" description="Helical" evidence="10">
    <location>
        <begin position="264"/>
        <end position="286"/>
    </location>
</feature>
<evidence type="ECO:0000256" key="1">
    <source>
        <dbReference type="ARBA" id="ARBA00004651"/>
    </source>
</evidence>